<gene>
    <name evidence="2" type="ORF">Lstg_0622</name>
    <name evidence="3" type="ORF">NCTC11991_01712</name>
</gene>
<accession>A0A378L9V3</accession>
<evidence type="ECO:0000313" key="5">
    <source>
        <dbReference type="Proteomes" id="UP000255110"/>
    </source>
</evidence>
<reference evidence="3 5" key="2">
    <citation type="submission" date="2018-06" db="EMBL/GenBank/DDBJ databases">
        <authorList>
            <consortium name="Pathogen Informatics"/>
            <person name="Doyle S."/>
        </authorList>
    </citation>
    <scope>NUCLEOTIDE SEQUENCE [LARGE SCALE GENOMIC DNA]</scope>
    <source>
        <strain evidence="3 5">NCTC11991</strain>
    </source>
</reference>
<dbReference type="EMBL" id="UGOY01000001">
    <property type="protein sequence ID" value="STY23110.1"/>
    <property type="molecule type" value="Genomic_DNA"/>
</dbReference>
<dbReference type="RefSeq" id="WP_058476213.1">
    <property type="nucleotide sequence ID" value="NZ_CAAAIO010000003.1"/>
</dbReference>
<keyword evidence="4" id="KW-1185">Reference proteome</keyword>
<dbReference type="Proteomes" id="UP000054820">
    <property type="component" value="Unassembled WGS sequence"/>
</dbReference>
<dbReference type="AlphaFoldDB" id="A0A378L9V3"/>
<sequence length="172" mass="19665">MRLLSIPYILFGFAFSSLAIAKHTHHSDAVGLDHNFSKQELSIYIDQSKIFKNIPNLQKAGLVDANLSNTEAGFYKTELAALVSIPYVMKIIHNLYSSNRKTDQIYIKSYLLATDLYGNNTPFFCYSFTFNRQLYQKINWKTFQTNDIVKIAPNFKTSDTCKILDETSPLSI</sequence>
<organism evidence="3 5">
    <name type="scientific">Legionella steigerwaltii</name>
    <dbReference type="NCBI Taxonomy" id="460"/>
    <lineage>
        <taxon>Bacteria</taxon>
        <taxon>Pseudomonadati</taxon>
        <taxon>Pseudomonadota</taxon>
        <taxon>Gammaproteobacteria</taxon>
        <taxon>Legionellales</taxon>
        <taxon>Legionellaceae</taxon>
        <taxon>Legionella</taxon>
    </lineage>
</organism>
<evidence type="ECO:0000313" key="2">
    <source>
        <dbReference type="EMBL" id="KTD80088.1"/>
    </source>
</evidence>
<evidence type="ECO:0000313" key="4">
    <source>
        <dbReference type="Proteomes" id="UP000054820"/>
    </source>
</evidence>
<proteinExistence type="predicted"/>
<evidence type="ECO:0000313" key="3">
    <source>
        <dbReference type="EMBL" id="STY23110.1"/>
    </source>
</evidence>
<evidence type="ECO:0000256" key="1">
    <source>
        <dbReference type="SAM" id="SignalP"/>
    </source>
</evidence>
<feature type="signal peptide" evidence="1">
    <location>
        <begin position="1"/>
        <end position="21"/>
    </location>
</feature>
<dbReference type="EMBL" id="LNYZ01000004">
    <property type="protein sequence ID" value="KTD80088.1"/>
    <property type="molecule type" value="Genomic_DNA"/>
</dbReference>
<feature type="chain" id="PRO_5016912487" evidence="1">
    <location>
        <begin position="22"/>
        <end position="172"/>
    </location>
</feature>
<dbReference type="OrthoDB" id="5647264at2"/>
<name>A0A378L9V3_9GAMM</name>
<keyword evidence="1" id="KW-0732">Signal</keyword>
<protein>
    <submittedName>
        <fullName evidence="3">Uncharacterized protein</fullName>
    </submittedName>
</protein>
<dbReference type="Proteomes" id="UP000255110">
    <property type="component" value="Unassembled WGS sequence"/>
</dbReference>
<reference evidence="2 4" key="1">
    <citation type="submission" date="2015-11" db="EMBL/GenBank/DDBJ databases">
        <title>Genomic analysis of 38 Legionella species identifies large and diverse effector repertoires.</title>
        <authorList>
            <person name="Burstein D."/>
            <person name="Amaro F."/>
            <person name="Zusman T."/>
            <person name="Lifshitz Z."/>
            <person name="Cohen O."/>
            <person name="Gilbert J.A."/>
            <person name="Pupko T."/>
            <person name="Shuman H.A."/>
            <person name="Segal G."/>
        </authorList>
    </citation>
    <scope>NUCLEOTIDE SEQUENCE [LARGE SCALE GENOMIC DNA]</scope>
    <source>
        <strain evidence="2 4">SC-18-C9</strain>
    </source>
</reference>